<dbReference type="InterPro" id="IPR002818">
    <property type="entry name" value="DJ-1/PfpI"/>
</dbReference>
<dbReference type="SUPFAM" id="SSF52317">
    <property type="entry name" value="Class I glutamine amidotransferase-like"/>
    <property type="match status" value="1"/>
</dbReference>
<dbReference type="Proteomes" id="UP001596039">
    <property type="component" value="Unassembled WGS sequence"/>
</dbReference>
<evidence type="ECO:0000313" key="4">
    <source>
        <dbReference type="Proteomes" id="UP001596039"/>
    </source>
</evidence>
<dbReference type="PANTHER" id="PTHR42733">
    <property type="entry name" value="DJ-1 PROTEIN"/>
    <property type="match status" value="1"/>
</dbReference>
<dbReference type="CDD" id="cd03169">
    <property type="entry name" value="GATase1_PfpI_1"/>
    <property type="match status" value="1"/>
</dbReference>
<name>A0ABW0NT40_9MICO</name>
<sequence length="187" mass="20014">MERIIILTGDAAETLEVFYPYHRLQEAGYEVHIAAPEKKKLQFVVHDFVDGFDTYTEKPGHSWNADIAFADVDPADYVAVVVPGGRAPEYIRNNVDAKRIVKAFFDRNAPVAATCHGPLLLAAAGVLAGRTTSAYPELAIDVELAGATFVSGGAVVDGNLVSARAWPDNGTWMGAFVEALAAARIPA</sequence>
<proteinExistence type="inferred from homology"/>
<dbReference type="RefSeq" id="WP_386740077.1">
    <property type="nucleotide sequence ID" value="NZ_JBHSMG010000002.1"/>
</dbReference>
<accession>A0ABW0NT40</accession>
<dbReference type="Pfam" id="PF01965">
    <property type="entry name" value="DJ-1_PfpI"/>
    <property type="match status" value="1"/>
</dbReference>
<comment type="similarity">
    <text evidence="1">Belongs to the peptidase C56 family.</text>
</comment>
<keyword evidence="4" id="KW-1185">Reference proteome</keyword>
<organism evidence="3 4">
    <name type="scientific">Lysinimonas soli</name>
    <dbReference type="NCBI Taxonomy" id="1074233"/>
    <lineage>
        <taxon>Bacteria</taxon>
        <taxon>Bacillati</taxon>
        <taxon>Actinomycetota</taxon>
        <taxon>Actinomycetes</taxon>
        <taxon>Micrococcales</taxon>
        <taxon>Microbacteriaceae</taxon>
        <taxon>Lysinimonas</taxon>
    </lineage>
</organism>
<evidence type="ECO:0000313" key="3">
    <source>
        <dbReference type="EMBL" id="MFC5502382.1"/>
    </source>
</evidence>
<protein>
    <submittedName>
        <fullName evidence="3">DJ-1/PfpI family protein</fullName>
    </submittedName>
</protein>
<gene>
    <name evidence="3" type="ORF">ACFPJ4_09040</name>
</gene>
<dbReference type="PANTHER" id="PTHR42733:SF2">
    <property type="entry name" value="DJ-1_THIJ_PFPI FAMILY PROTEIN"/>
    <property type="match status" value="1"/>
</dbReference>
<comment type="caution">
    <text evidence="3">The sequence shown here is derived from an EMBL/GenBank/DDBJ whole genome shotgun (WGS) entry which is preliminary data.</text>
</comment>
<dbReference type="NCBIfam" id="TIGR01382">
    <property type="entry name" value="PfpI"/>
    <property type="match status" value="1"/>
</dbReference>
<evidence type="ECO:0000256" key="1">
    <source>
        <dbReference type="ARBA" id="ARBA00008542"/>
    </source>
</evidence>
<dbReference type="EMBL" id="JBHSMG010000002">
    <property type="protein sequence ID" value="MFC5502382.1"/>
    <property type="molecule type" value="Genomic_DNA"/>
</dbReference>
<dbReference type="InterPro" id="IPR006286">
    <property type="entry name" value="C56_PfpI-like"/>
</dbReference>
<dbReference type="PROSITE" id="PS51276">
    <property type="entry name" value="PEPTIDASE_C56_PFPI"/>
    <property type="match status" value="1"/>
</dbReference>
<dbReference type="Gene3D" id="3.40.50.880">
    <property type="match status" value="1"/>
</dbReference>
<evidence type="ECO:0000259" key="2">
    <source>
        <dbReference type="Pfam" id="PF01965"/>
    </source>
</evidence>
<dbReference type="InterPro" id="IPR029062">
    <property type="entry name" value="Class_I_gatase-like"/>
</dbReference>
<feature type="domain" description="DJ-1/PfpI" evidence="2">
    <location>
        <begin position="3"/>
        <end position="178"/>
    </location>
</feature>
<reference evidence="4" key="1">
    <citation type="journal article" date="2019" name="Int. J. Syst. Evol. Microbiol.">
        <title>The Global Catalogue of Microorganisms (GCM) 10K type strain sequencing project: providing services to taxonomists for standard genome sequencing and annotation.</title>
        <authorList>
            <consortium name="The Broad Institute Genomics Platform"/>
            <consortium name="The Broad Institute Genome Sequencing Center for Infectious Disease"/>
            <person name="Wu L."/>
            <person name="Ma J."/>
        </authorList>
    </citation>
    <scope>NUCLEOTIDE SEQUENCE [LARGE SCALE GENOMIC DNA]</scope>
    <source>
        <strain evidence="4">CGMCC 4.6997</strain>
    </source>
</reference>